<dbReference type="AlphaFoldDB" id="A0A7X3CTD9"/>
<organism evidence="1 2">
    <name type="scientific">Paenibacillus validus</name>
    <dbReference type="NCBI Taxonomy" id="44253"/>
    <lineage>
        <taxon>Bacteria</taxon>
        <taxon>Bacillati</taxon>
        <taxon>Bacillota</taxon>
        <taxon>Bacilli</taxon>
        <taxon>Bacillales</taxon>
        <taxon>Paenibacillaceae</taxon>
        <taxon>Paenibacillus</taxon>
    </lineage>
</organism>
<accession>A0A7X3CTD9</accession>
<keyword evidence="2" id="KW-1185">Reference proteome</keyword>
<reference evidence="1 2" key="1">
    <citation type="submission" date="2019-11" db="EMBL/GenBank/DDBJ databases">
        <title>Draft genome sequences of five Paenibacillus species of dairy origin.</title>
        <authorList>
            <person name="Olajide A.M."/>
            <person name="Chen S."/>
            <person name="Lapointe G."/>
        </authorList>
    </citation>
    <scope>NUCLEOTIDE SEQUENCE [LARGE SCALE GENOMIC DNA]</scope>
    <source>
        <strain evidence="1 2">2CS3</strain>
    </source>
</reference>
<evidence type="ECO:0008006" key="3">
    <source>
        <dbReference type="Google" id="ProtNLM"/>
    </source>
</evidence>
<comment type="caution">
    <text evidence="1">The sequence shown here is derived from an EMBL/GenBank/DDBJ whole genome shotgun (WGS) entry which is preliminary data.</text>
</comment>
<proteinExistence type="predicted"/>
<dbReference type="RefSeq" id="WP_155615302.1">
    <property type="nucleotide sequence ID" value="NZ_WNZX01000017.1"/>
</dbReference>
<evidence type="ECO:0000313" key="2">
    <source>
        <dbReference type="Proteomes" id="UP000450917"/>
    </source>
</evidence>
<name>A0A7X3CTD9_9BACL</name>
<gene>
    <name evidence="1" type="ORF">GNP93_18785</name>
</gene>
<dbReference type="EMBL" id="WNZX01000017">
    <property type="protein sequence ID" value="MUG72715.1"/>
    <property type="molecule type" value="Genomic_DNA"/>
</dbReference>
<protein>
    <recommendedName>
        <fullName evidence="3">GNAT family N-acetyltransferase</fullName>
    </recommendedName>
</protein>
<sequence>MPYEFRPCDLEMDYESYVKFVIKHHDELNLPYSFAIKLSFISSPLIFGKAMLIFSEEPYEIVGAAGFVYGTGANQYEDREVCQVEVAFIQKAYRRTFVFARGLQALIDQMKAGNPNVEKVQFWASEGQGELERLFTKFSELPGSTKSIVNNLALYTVSFHELEAYCLRFGAADGLRGNEGRVY</sequence>
<dbReference type="Proteomes" id="UP000450917">
    <property type="component" value="Unassembled WGS sequence"/>
</dbReference>
<evidence type="ECO:0000313" key="1">
    <source>
        <dbReference type="EMBL" id="MUG72715.1"/>
    </source>
</evidence>